<dbReference type="EMBL" id="JACEFO010001807">
    <property type="protein sequence ID" value="KAF8701437.1"/>
    <property type="molecule type" value="Genomic_DNA"/>
</dbReference>
<proteinExistence type="predicted"/>
<accession>A0A835BKV8</accession>
<organism evidence="1 2">
    <name type="scientific">Digitaria exilis</name>
    <dbReference type="NCBI Taxonomy" id="1010633"/>
    <lineage>
        <taxon>Eukaryota</taxon>
        <taxon>Viridiplantae</taxon>
        <taxon>Streptophyta</taxon>
        <taxon>Embryophyta</taxon>
        <taxon>Tracheophyta</taxon>
        <taxon>Spermatophyta</taxon>
        <taxon>Magnoliopsida</taxon>
        <taxon>Liliopsida</taxon>
        <taxon>Poales</taxon>
        <taxon>Poaceae</taxon>
        <taxon>PACMAD clade</taxon>
        <taxon>Panicoideae</taxon>
        <taxon>Panicodae</taxon>
        <taxon>Paniceae</taxon>
        <taxon>Anthephorinae</taxon>
        <taxon>Digitaria</taxon>
    </lineage>
</organism>
<evidence type="ECO:0000313" key="2">
    <source>
        <dbReference type="Proteomes" id="UP000636709"/>
    </source>
</evidence>
<gene>
    <name evidence="1" type="ORF">HU200_033602</name>
</gene>
<evidence type="ECO:0000313" key="1">
    <source>
        <dbReference type="EMBL" id="KAF8701437.1"/>
    </source>
</evidence>
<dbReference type="Proteomes" id="UP000636709">
    <property type="component" value="Unassembled WGS sequence"/>
</dbReference>
<name>A0A835BKV8_9POAL</name>
<reference evidence="1" key="1">
    <citation type="submission" date="2020-07" db="EMBL/GenBank/DDBJ databases">
        <title>Genome sequence and genetic diversity analysis of an under-domesticated orphan crop, white fonio (Digitaria exilis).</title>
        <authorList>
            <person name="Bennetzen J.L."/>
            <person name="Chen S."/>
            <person name="Ma X."/>
            <person name="Wang X."/>
            <person name="Yssel A.E.J."/>
            <person name="Chaluvadi S.R."/>
            <person name="Johnson M."/>
            <person name="Gangashetty P."/>
            <person name="Hamidou F."/>
            <person name="Sanogo M.D."/>
            <person name="Zwaenepoel A."/>
            <person name="Wallace J."/>
            <person name="Van De Peer Y."/>
            <person name="Van Deynze A."/>
        </authorList>
    </citation>
    <scope>NUCLEOTIDE SEQUENCE</scope>
    <source>
        <tissue evidence="1">Leaves</tissue>
    </source>
</reference>
<dbReference type="AlphaFoldDB" id="A0A835BKV8"/>
<comment type="caution">
    <text evidence="1">The sequence shown here is derived from an EMBL/GenBank/DDBJ whole genome shotgun (WGS) entry which is preliminary data.</text>
</comment>
<dbReference type="OrthoDB" id="675438at2759"/>
<sequence>MDMVIIARELFGSPIFRKIIIVASRAIWSHRNSIIFYGASSSFASWRQTFFEEMSLKDKINIWLSSL</sequence>
<protein>
    <submittedName>
        <fullName evidence="1">Uncharacterized protein</fullName>
    </submittedName>
</protein>
<keyword evidence="2" id="KW-1185">Reference proteome</keyword>